<sequence length="98" mass="10771">MPNKMRPLSIVLVILAVLALLSSIKPHEASRVLHEEEKMWMKKENLHLQSLPKGPVCPPPEPDHKDLPGPPCSIKPSTISQKGYASHVMPPPPPPPLV</sequence>
<organism evidence="1 2">
    <name type="scientific">Camellia lanceoleosa</name>
    <dbReference type="NCBI Taxonomy" id="1840588"/>
    <lineage>
        <taxon>Eukaryota</taxon>
        <taxon>Viridiplantae</taxon>
        <taxon>Streptophyta</taxon>
        <taxon>Embryophyta</taxon>
        <taxon>Tracheophyta</taxon>
        <taxon>Spermatophyta</taxon>
        <taxon>Magnoliopsida</taxon>
        <taxon>eudicotyledons</taxon>
        <taxon>Gunneridae</taxon>
        <taxon>Pentapetalae</taxon>
        <taxon>asterids</taxon>
        <taxon>Ericales</taxon>
        <taxon>Theaceae</taxon>
        <taxon>Camellia</taxon>
    </lineage>
</organism>
<dbReference type="Proteomes" id="UP001060215">
    <property type="component" value="Chromosome 13"/>
</dbReference>
<dbReference type="EMBL" id="CM045770">
    <property type="protein sequence ID" value="KAI7991262.1"/>
    <property type="molecule type" value="Genomic_DNA"/>
</dbReference>
<proteinExistence type="predicted"/>
<evidence type="ECO:0000313" key="2">
    <source>
        <dbReference type="Proteomes" id="UP001060215"/>
    </source>
</evidence>
<accession>A0ACC0FT36</accession>
<comment type="caution">
    <text evidence="1">The sequence shown here is derived from an EMBL/GenBank/DDBJ whole genome shotgun (WGS) entry which is preliminary data.</text>
</comment>
<keyword evidence="2" id="KW-1185">Reference proteome</keyword>
<gene>
    <name evidence="1" type="ORF">LOK49_LG12G01432</name>
</gene>
<evidence type="ECO:0000313" key="1">
    <source>
        <dbReference type="EMBL" id="KAI7991262.1"/>
    </source>
</evidence>
<protein>
    <submittedName>
        <fullName evidence="1">Uncharacterized protein</fullName>
    </submittedName>
</protein>
<reference evidence="1 2" key="1">
    <citation type="journal article" date="2022" name="Plant J.">
        <title>Chromosome-level genome of Camellia lanceoleosa provides a valuable resource for understanding genome evolution and self-incompatibility.</title>
        <authorList>
            <person name="Gong W."/>
            <person name="Xiao S."/>
            <person name="Wang L."/>
            <person name="Liao Z."/>
            <person name="Chang Y."/>
            <person name="Mo W."/>
            <person name="Hu G."/>
            <person name="Li W."/>
            <person name="Zhao G."/>
            <person name="Zhu H."/>
            <person name="Hu X."/>
            <person name="Ji K."/>
            <person name="Xiang X."/>
            <person name="Song Q."/>
            <person name="Yuan D."/>
            <person name="Jin S."/>
            <person name="Zhang L."/>
        </authorList>
    </citation>
    <scope>NUCLEOTIDE SEQUENCE [LARGE SCALE GENOMIC DNA]</scope>
    <source>
        <strain evidence="1">SQ_2022a</strain>
    </source>
</reference>
<name>A0ACC0FT36_9ERIC</name>